<proteinExistence type="predicted"/>
<comment type="caution">
    <text evidence="1">The sequence shown here is derived from an EMBL/GenBank/DDBJ whole genome shotgun (WGS) entry which is preliminary data.</text>
</comment>
<organism evidence="1 2">
    <name type="scientific">Roseateles hydrophilus</name>
    <dbReference type="NCBI Taxonomy" id="2975054"/>
    <lineage>
        <taxon>Bacteria</taxon>
        <taxon>Pseudomonadati</taxon>
        <taxon>Pseudomonadota</taxon>
        <taxon>Betaproteobacteria</taxon>
        <taxon>Burkholderiales</taxon>
        <taxon>Sphaerotilaceae</taxon>
        <taxon>Roseateles</taxon>
    </lineage>
</organism>
<accession>A0ACC6C5L4</accession>
<dbReference type="EMBL" id="JAPPUY010000001">
    <property type="protein sequence ID" value="MCY4743600.1"/>
    <property type="molecule type" value="Genomic_DNA"/>
</dbReference>
<sequence>MSVPVRSLGRYVALSAGITLVYYLLGRLGLLMVLPPYQVAPLYPAAGWGLAMLLVLGLRYLPAVALGSFVVQATTMGGAGETVLPLAAGIACGAAAQAALGALLMHRWCGRPLVLASPREIVAYLAAAAVAGVVSPSCATLLLSSTGVIASAQMGLVWTTWWTGDLMGVLIATPITLALLGRPHAAWGARRFSVGLPLLLTTVVVGLGVATTVAWDEQSQRTEFAREANAAAQTLDSRLREPLLALQGLHAVLKVQPHLTRDAFANATSGLLGEDSALIALGLARRVPRAELPAFNAAAAGDGFPGGYAVRDRSRAGDVSTTLDEDVVAIRLIEPLSRNAGALGVNIRGIPSAREAIAQADQLGRSVASAGFQLSQDRDGGVGVVVYQPLPGGYAFATLRPDLLLSRLSADWPTHMGACLVDLTADAPHRRLGGRLGCEAIQRAHDAPLPLVTVPISFGGRHWEARFYDLPGHLSPPGRSWAFALAGLLTTAMVGALLLLMSGRTRHVETLIKERTAELQREIASRAEGEQALRLSEQRFRSIFETAPVGIVFTDLNGGFQEVNAHFCQLVGHAAEALVGQRSIDVTHLDDRREDVRLARRLMRGELPFYRRLKRYLRPDGSVVHARVLVSLLRGDDGRPHRLVGVVEDITDQLRIEELGRAREAAEAANLAKNEFLSRMSHELRTPMNAILGFTQLMQMDAREPLPPGQRARAQQIAQAGWHLLEMINDTLDLSRIETGSLRLDLVPVDLPALLTRALALVQQNAAEMGLSINQHLAAGDLRAVGDPTRITQVLTNLLSNAVKYNRPGGSIAIEVSSPQPGWVEAAVRDTGLGLTDAQRAALFQPFNRLGREGSGLPGTGIGLVISQRLAEMMGGSLRAEAVDGPGACFVLRLPAATATSADTADTGLQEPSLPTAAKHRRVLYVEDNPLNAEVMRGILAQRPGLELEVAPTLEAGWQALIERPPALLLLDWQLPDGDGLSLLKRLQQPGMPAPETIVVSANAQPDQIALARQAGARHYVTKPLDVRELLALVDALLQQADRQERAE</sequence>
<gene>
    <name evidence="1" type="ORF">NYO99_01285</name>
</gene>
<protein>
    <submittedName>
        <fullName evidence="1">PAS domain S-box protein</fullName>
    </submittedName>
</protein>
<reference evidence="1" key="1">
    <citation type="submission" date="2022-08" db="EMBL/GenBank/DDBJ databases">
        <title>Genome sequencing of Pelomonas sp. UHG3.</title>
        <authorList>
            <person name="So Y."/>
        </authorList>
    </citation>
    <scope>NUCLEOTIDE SEQUENCE</scope>
    <source>
        <strain evidence="1">UHG3</strain>
    </source>
</reference>
<keyword evidence="2" id="KW-1185">Reference proteome</keyword>
<evidence type="ECO:0000313" key="1">
    <source>
        <dbReference type="EMBL" id="MCY4743600.1"/>
    </source>
</evidence>
<dbReference type="Proteomes" id="UP001076464">
    <property type="component" value="Unassembled WGS sequence"/>
</dbReference>
<name>A0ACC6C5L4_9BURK</name>
<evidence type="ECO:0000313" key="2">
    <source>
        <dbReference type="Proteomes" id="UP001076464"/>
    </source>
</evidence>